<feature type="compositionally biased region" description="Basic residues" evidence="1">
    <location>
        <begin position="95"/>
        <end position="111"/>
    </location>
</feature>
<gene>
    <name evidence="2" type="ORF">BDV34DRAFT_224645</name>
</gene>
<name>A0A5N6DMF1_ASPPA</name>
<reference evidence="2 3" key="1">
    <citation type="submission" date="2019-04" db="EMBL/GenBank/DDBJ databases">
        <title>Fungal friends and foes A comparative genomics study of 23 Aspergillus species from section Flavi.</title>
        <authorList>
            <consortium name="DOE Joint Genome Institute"/>
            <person name="Kjaerbolling I."/>
            <person name="Vesth T.C."/>
            <person name="Frisvad J.C."/>
            <person name="Nybo J.L."/>
            <person name="Theobald S."/>
            <person name="Kildgaard S."/>
            <person name="Petersen T.I."/>
            <person name="Kuo A."/>
            <person name="Sato A."/>
            <person name="Lyhne E.K."/>
            <person name="Kogle M.E."/>
            <person name="Wiebenga A."/>
            <person name="Kun R.S."/>
            <person name="Lubbers R.J."/>
            <person name="Makela M.R."/>
            <person name="Barry K."/>
            <person name="Chovatia M."/>
            <person name="Clum A."/>
            <person name="Daum C."/>
            <person name="Haridas S."/>
            <person name="He G."/>
            <person name="LaButti K."/>
            <person name="Lipzen A."/>
            <person name="Mondo S."/>
            <person name="Pangilinan J."/>
            <person name="Riley R."/>
            <person name="Salamov A."/>
            <person name="Simmons B.A."/>
            <person name="Magnuson J.K."/>
            <person name="Henrissat B."/>
            <person name="Mortensen U.H."/>
            <person name="Larsen T.O."/>
            <person name="De vries R.P."/>
            <person name="Grigoriev I.V."/>
            <person name="Machida M."/>
            <person name="Baker S.E."/>
            <person name="Andersen M.R."/>
        </authorList>
    </citation>
    <scope>NUCLEOTIDE SEQUENCE [LARGE SCALE GENOMIC DNA]</scope>
    <source>
        <strain evidence="2 3">CBS 117618</strain>
    </source>
</reference>
<accession>A0A5N6DMF1</accession>
<dbReference type="Proteomes" id="UP000326532">
    <property type="component" value="Unassembled WGS sequence"/>
</dbReference>
<feature type="region of interest" description="Disordered" evidence="1">
    <location>
        <begin position="81"/>
        <end position="139"/>
    </location>
</feature>
<evidence type="ECO:0000256" key="1">
    <source>
        <dbReference type="SAM" id="MobiDB-lite"/>
    </source>
</evidence>
<dbReference type="AlphaFoldDB" id="A0A5N6DMF1"/>
<keyword evidence="3" id="KW-1185">Reference proteome</keyword>
<protein>
    <submittedName>
        <fullName evidence="2">Uncharacterized protein</fullName>
    </submittedName>
</protein>
<dbReference type="EMBL" id="ML734964">
    <property type="protein sequence ID" value="KAB8206301.1"/>
    <property type="molecule type" value="Genomic_DNA"/>
</dbReference>
<dbReference type="VEuPathDB" id="FungiDB:BDV34DRAFT_224645"/>
<evidence type="ECO:0000313" key="3">
    <source>
        <dbReference type="Proteomes" id="UP000326532"/>
    </source>
</evidence>
<evidence type="ECO:0000313" key="2">
    <source>
        <dbReference type="EMBL" id="KAB8206301.1"/>
    </source>
</evidence>
<organism evidence="2 3">
    <name type="scientific">Aspergillus parasiticus</name>
    <dbReference type="NCBI Taxonomy" id="5067"/>
    <lineage>
        <taxon>Eukaryota</taxon>
        <taxon>Fungi</taxon>
        <taxon>Dikarya</taxon>
        <taxon>Ascomycota</taxon>
        <taxon>Pezizomycotina</taxon>
        <taxon>Eurotiomycetes</taxon>
        <taxon>Eurotiomycetidae</taxon>
        <taxon>Eurotiales</taxon>
        <taxon>Aspergillaceae</taxon>
        <taxon>Aspergillus</taxon>
        <taxon>Aspergillus subgen. Circumdati</taxon>
    </lineage>
</organism>
<proteinExistence type="predicted"/>
<sequence>MECETLYQRYRKLTLDTSLPTALAAHSRVGSLEDIFHNTTVTNSNEGSPICLKCGGPVHFDEKLCPSVAFLEGYMYAQRQHQNEPRNVGNDGVAKKRKRKKKKKKKKKRAKMLYQIYRPTPPEPQPLIQTKTARKQRRRRARRRLMNEQVRKEKKRQEWITREARRQEEEEQARLMSLEYEPTHVYPSEAYMFINC</sequence>